<proteinExistence type="predicted"/>
<reference evidence="2" key="1">
    <citation type="journal article" date="2021" name="PeerJ">
        <title>Extensive microbial diversity within the chicken gut microbiome revealed by metagenomics and culture.</title>
        <authorList>
            <person name="Gilroy R."/>
            <person name="Ravi A."/>
            <person name="Getino M."/>
            <person name="Pursley I."/>
            <person name="Horton D.L."/>
            <person name="Alikhan N.F."/>
            <person name="Baker D."/>
            <person name="Gharbi K."/>
            <person name="Hall N."/>
            <person name="Watson M."/>
            <person name="Adriaenssens E.M."/>
            <person name="Foster-Nyarko E."/>
            <person name="Jarju S."/>
            <person name="Secka A."/>
            <person name="Antonio M."/>
            <person name="Oren A."/>
            <person name="Chaudhuri R.R."/>
            <person name="La Ragione R."/>
            <person name="Hildebrand F."/>
            <person name="Pallen M.J."/>
        </authorList>
    </citation>
    <scope>NUCLEOTIDE SEQUENCE</scope>
    <source>
        <strain evidence="2">CHK192-8294</strain>
    </source>
</reference>
<sequence>MERITEKDSSGRWTIPPELEEAAAARLAAFEDAYERLTARQGEIAAKMEALKAQGKQKTAQFRELFGEKLMNQNTLALWETYGVR</sequence>
<gene>
    <name evidence="2" type="ORF">H9712_05150</name>
</gene>
<feature type="coiled-coil region" evidence="1">
    <location>
        <begin position="20"/>
        <end position="54"/>
    </location>
</feature>
<evidence type="ECO:0000313" key="3">
    <source>
        <dbReference type="Proteomes" id="UP000823921"/>
    </source>
</evidence>
<reference evidence="2" key="2">
    <citation type="submission" date="2021-04" db="EMBL/GenBank/DDBJ databases">
        <authorList>
            <person name="Gilroy R."/>
        </authorList>
    </citation>
    <scope>NUCLEOTIDE SEQUENCE</scope>
    <source>
        <strain evidence="2">CHK192-8294</strain>
    </source>
</reference>
<evidence type="ECO:0000313" key="2">
    <source>
        <dbReference type="EMBL" id="HJB80351.1"/>
    </source>
</evidence>
<accession>A0A9D2MKZ5</accession>
<dbReference type="Proteomes" id="UP000823921">
    <property type="component" value="Unassembled WGS sequence"/>
</dbReference>
<comment type="caution">
    <text evidence="2">The sequence shown here is derived from an EMBL/GenBank/DDBJ whole genome shotgun (WGS) entry which is preliminary data.</text>
</comment>
<keyword evidence="1" id="KW-0175">Coiled coil</keyword>
<dbReference type="AlphaFoldDB" id="A0A9D2MKZ5"/>
<dbReference type="EMBL" id="DWXO01000051">
    <property type="protein sequence ID" value="HJB80351.1"/>
    <property type="molecule type" value="Genomic_DNA"/>
</dbReference>
<evidence type="ECO:0000256" key="1">
    <source>
        <dbReference type="SAM" id="Coils"/>
    </source>
</evidence>
<organism evidence="2 3">
    <name type="scientific">Candidatus Flavonifractor intestinigallinarum</name>
    <dbReference type="NCBI Taxonomy" id="2838586"/>
    <lineage>
        <taxon>Bacteria</taxon>
        <taxon>Bacillati</taxon>
        <taxon>Bacillota</taxon>
        <taxon>Clostridia</taxon>
        <taxon>Eubacteriales</taxon>
        <taxon>Oscillospiraceae</taxon>
        <taxon>Flavonifractor</taxon>
    </lineage>
</organism>
<name>A0A9D2MKZ5_9FIRM</name>
<protein>
    <submittedName>
        <fullName evidence="2">Uncharacterized protein</fullName>
    </submittedName>
</protein>